<comment type="caution">
    <text evidence="4">The sequence shown here is derived from an EMBL/GenBank/DDBJ whole genome shotgun (WGS) entry which is preliminary data.</text>
</comment>
<name>A0A366EY45_9HYPH</name>
<dbReference type="PANTHER" id="PTHR43790">
    <property type="entry name" value="CARBOHYDRATE TRANSPORT ATP-BINDING PROTEIN MG119-RELATED"/>
    <property type="match status" value="1"/>
</dbReference>
<evidence type="ECO:0000256" key="2">
    <source>
        <dbReference type="ARBA" id="ARBA00022840"/>
    </source>
</evidence>
<dbReference type="InterPro" id="IPR003593">
    <property type="entry name" value="AAA+_ATPase"/>
</dbReference>
<accession>A0A366EY45</accession>
<proteinExistence type="predicted"/>
<dbReference type="GO" id="GO:0016887">
    <property type="term" value="F:ATP hydrolysis activity"/>
    <property type="evidence" value="ECO:0007669"/>
    <property type="project" value="InterPro"/>
</dbReference>
<dbReference type="Proteomes" id="UP000253529">
    <property type="component" value="Unassembled WGS sequence"/>
</dbReference>
<dbReference type="AlphaFoldDB" id="A0A366EY45"/>
<dbReference type="PROSITE" id="PS50893">
    <property type="entry name" value="ABC_TRANSPORTER_2"/>
    <property type="match status" value="1"/>
</dbReference>
<dbReference type="InterPro" id="IPR050107">
    <property type="entry name" value="ABC_carbohydrate_import_ATPase"/>
</dbReference>
<sequence>MDGRELRRDAAAPVDADNAPLMQLRGISKHFGGVTALDRIELKLFPSEIVAIVGDNGAGKSTLIKAISGNQPPDSGTFLFNGKLVEIRTPQDASRVGIETVYQDLALCDNLDTVQNLFLGNEKITSLRSGRRLNHALMESTAREALRDIGVATIRSLRSPVGRLSGGQRQGIAICRCILRDPRVVLLDEPTAALGVEQRQGVVRLIKRLKSESRSVIVISHDLHDVVLEVADRIVVLRLGRKVAEFQRTGINASDLVAAITGVQHFARGDVRSDTSANRMARE</sequence>
<dbReference type="InterPro" id="IPR003439">
    <property type="entry name" value="ABC_transporter-like_ATP-bd"/>
</dbReference>
<dbReference type="InterPro" id="IPR027417">
    <property type="entry name" value="P-loop_NTPase"/>
</dbReference>
<dbReference type="RefSeq" id="WP_113891443.1">
    <property type="nucleotide sequence ID" value="NZ_QNRK01000028.1"/>
</dbReference>
<dbReference type="Gene3D" id="3.40.50.300">
    <property type="entry name" value="P-loop containing nucleotide triphosphate hydrolases"/>
    <property type="match status" value="1"/>
</dbReference>
<evidence type="ECO:0000313" key="5">
    <source>
        <dbReference type="Proteomes" id="UP000253529"/>
    </source>
</evidence>
<protein>
    <submittedName>
        <fullName evidence="4">Monosaccharide ABC transporter ATP-binding protein (CUT2 family)</fullName>
    </submittedName>
</protein>
<dbReference type="OrthoDB" id="9805029at2"/>
<dbReference type="SMART" id="SM00382">
    <property type="entry name" value="AAA"/>
    <property type="match status" value="1"/>
</dbReference>
<dbReference type="SUPFAM" id="SSF52540">
    <property type="entry name" value="P-loop containing nucleoside triphosphate hydrolases"/>
    <property type="match status" value="1"/>
</dbReference>
<reference evidence="4 5" key="1">
    <citation type="submission" date="2018-06" db="EMBL/GenBank/DDBJ databases">
        <title>Genomic Encyclopedia of Type Strains, Phase IV (KMG-IV): sequencing the most valuable type-strain genomes for metagenomic binning, comparative biology and taxonomic classification.</title>
        <authorList>
            <person name="Goeker M."/>
        </authorList>
    </citation>
    <scope>NUCLEOTIDE SEQUENCE [LARGE SCALE GENOMIC DNA]</scope>
    <source>
        <strain evidence="4 5">DSM 24875</strain>
    </source>
</reference>
<evidence type="ECO:0000259" key="3">
    <source>
        <dbReference type="PROSITE" id="PS50893"/>
    </source>
</evidence>
<feature type="domain" description="ABC transporter" evidence="3">
    <location>
        <begin position="22"/>
        <end position="264"/>
    </location>
</feature>
<evidence type="ECO:0000313" key="4">
    <source>
        <dbReference type="EMBL" id="RBP07312.1"/>
    </source>
</evidence>
<dbReference type="EMBL" id="QNRK01000028">
    <property type="protein sequence ID" value="RBP07312.1"/>
    <property type="molecule type" value="Genomic_DNA"/>
</dbReference>
<organism evidence="4 5">
    <name type="scientific">Roseiarcus fermentans</name>
    <dbReference type="NCBI Taxonomy" id="1473586"/>
    <lineage>
        <taxon>Bacteria</taxon>
        <taxon>Pseudomonadati</taxon>
        <taxon>Pseudomonadota</taxon>
        <taxon>Alphaproteobacteria</taxon>
        <taxon>Hyphomicrobiales</taxon>
        <taxon>Roseiarcaceae</taxon>
        <taxon>Roseiarcus</taxon>
    </lineage>
</organism>
<keyword evidence="5" id="KW-1185">Reference proteome</keyword>
<dbReference type="GO" id="GO:0005524">
    <property type="term" value="F:ATP binding"/>
    <property type="evidence" value="ECO:0007669"/>
    <property type="project" value="UniProtKB-KW"/>
</dbReference>
<evidence type="ECO:0000256" key="1">
    <source>
        <dbReference type="ARBA" id="ARBA00022741"/>
    </source>
</evidence>
<keyword evidence="1" id="KW-0547">Nucleotide-binding</keyword>
<gene>
    <name evidence="4" type="ORF">DFR50_12837</name>
</gene>
<dbReference type="Pfam" id="PF00005">
    <property type="entry name" value="ABC_tran"/>
    <property type="match status" value="1"/>
</dbReference>
<keyword evidence="2 4" id="KW-0067">ATP-binding</keyword>
<dbReference type="CDD" id="cd03216">
    <property type="entry name" value="ABC_Carb_Monos_I"/>
    <property type="match status" value="1"/>
</dbReference>
<dbReference type="PANTHER" id="PTHR43790:SF8">
    <property type="entry name" value="SUGAR ABC TRANSPORTER ATP-BINDING PROTEIN"/>
    <property type="match status" value="1"/>
</dbReference>